<keyword evidence="2 4" id="KW-0863">Zinc-finger</keyword>
<evidence type="ECO:0000256" key="1">
    <source>
        <dbReference type="ARBA" id="ARBA00022723"/>
    </source>
</evidence>
<keyword evidence="3" id="KW-0862">Zinc</keyword>
<dbReference type="InterPro" id="IPR000306">
    <property type="entry name" value="Znf_FYVE"/>
</dbReference>
<dbReference type="InterPro" id="IPR013083">
    <property type="entry name" value="Znf_RING/FYVE/PHD"/>
</dbReference>
<keyword evidence="1" id="KW-0479">Metal-binding</keyword>
<dbReference type="InterPro" id="IPR011011">
    <property type="entry name" value="Znf_FYVE_PHD"/>
</dbReference>
<accession>A0AAN8KG30</accession>
<dbReference type="SMART" id="SM00064">
    <property type="entry name" value="FYVE"/>
    <property type="match status" value="2"/>
</dbReference>
<dbReference type="PANTHER" id="PTHR23164">
    <property type="entry name" value="EARLY ENDOSOME ANTIGEN 1"/>
    <property type="match status" value="1"/>
</dbReference>
<comment type="caution">
    <text evidence="6">The sequence shown here is derived from an EMBL/GenBank/DDBJ whole genome shotgun (WGS) entry which is preliminary data.</text>
</comment>
<gene>
    <name evidence="6" type="ORF">SNE40_000185</name>
</gene>
<sequence length="560" mass="64879">MIESGELSTYLHRIDALTTEDYDQIKDITKKHWKSNDSRKLCFTRSCRKPFSLIDRPHHCRRCGEVFCFNCVKYQRKLNKLANPDPDGKSYKVCFSCYEEGKVTEGVQRSWLSDFRQFRVAGQNNRWALANGQQTKSRRSRLNLETECQRLIQGFKNNITRSEVKRTLQEMRGMVTKPDWQKSAIWIQENMSSKCGTCSSEFNLLRSKCSCTVCGMVVCKSCSSKDLLVFIPDEDDYAEPELVIIKIVGCPAVEPEVSLQLRVCGPCRDLLETKQVATYQRSQISTTDNDFLTKLLRLHEKFHGVEEKINVHLPEYELIVSSLNNNSRGGDGQNGKSNMKTLAKAQEDLADYLTEHVTSTQQLKRLKPETNTQSNIFKCYIKSKCDYYMENMSRFRRLGKQLSQTSPPEVLEFIQRIMNKDAIISGHVYIRQLIYETINLCGKYHLDEHLPKLLMVAEERIEKDVSSCLQLDEEDYDQHEELVQEMIKSQMKHHKLIRTSRTMEKKQGVVHVKSIMLLRCVEVLKQMLLQLQLKTTNKSFSETKASINNAIQKIESIPCR</sequence>
<evidence type="ECO:0000256" key="4">
    <source>
        <dbReference type="PROSITE-ProRule" id="PRU00091"/>
    </source>
</evidence>
<dbReference type="GO" id="GO:0008270">
    <property type="term" value="F:zinc ion binding"/>
    <property type="evidence" value="ECO:0007669"/>
    <property type="project" value="UniProtKB-KW"/>
</dbReference>
<reference evidence="6 7" key="1">
    <citation type="submission" date="2024-01" db="EMBL/GenBank/DDBJ databases">
        <title>The genome of the rayed Mediterranean limpet Patella caerulea (Linnaeus, 1758).</title>
        <authorList>
            <person name="Anh-Thu Weber A."/>
            <person name="Halstead-Nussloch G."/>
        </authorList>
    </citation>
    <scope>NUCLEOTIDE SEQUENCE [LARGE SCALE GENOMIC DNA]</scope>
    <source>
        <strain evidence="6">AATW-2023a</strain>
        <tissue evidence="6">Whole specimen</tissue>
    </source>
</reference>
<keyword evidence="7" id="KW-1185">Reference proteome</keyword>
<evidence type="ECO:0000313" key="7">
    <source>
        <dbReference type="Proteomes" id="UP001347796"/>
    </source>
</evidence>
<dbReference type="PROSITE" id="PS50178">
    <property type="entry name" value="ZF_FYVE"/>
    <property type="match status" value="2"/>
</dbReference>
<proteinExistence type="predicted"/>
<feature type="domain" description="FYVE-type" evidence="5">
    <location>
        <begin position="189"/>
        <end position="272"/>
    </location>
</feature>
<feature type="domain" description="FYVE-type" evidence="5">
    <location>
        <begin position="47"/>
        <end position="102"/>
    </location>
</feature>
<evidence type="ECO:0000256" key="2">
    <source>
        <dbReference type="ARBA" id="ARBA00022771"/>
    </source>
</evidence>
<evidence type="ECO:0000256" key="3">
    <source>
        <dbReference type="ARBA" id="ARBA00022833"/>
    </source>
</evidence>
<protein>
    <recommendedName>
        <fullName evidence="5">FYVE-type domain-containing protein</fullName>
    </recommendedName>
</protein>
<dbReference type="Proteomes" id="UP001347796">
    <property type="component" value="Unassembled WGS sequence"/>
</dbReference>
<dbReference type="SUPFAM" id="SSF57903">
    <property type="entry name" value="FYVE/PHD zinc finger"/>
    <property type="match status" value="2"/>
</dbReference>
<organism evidence="6 7">
    <name type="scientific">Patella caerulea</name>
    <name type="common">Rayed Mediterranean limpet</name>
    <dbReference type="NCBI Taxonomy" id="87958"/>
    <lineage>
        <taxon>Eukaryota</taxon>
        <taxon>Metazoa</taxon>
        <taxon>Spiralia</taxon>
        <taxon>Lophotrochozoa</taxon>
        <taxon>Mollusca</taxon>
        <taxon>Gastropoda</taxon>
        <taxon>Patellogastropoda</taxon>
        <taxon>Patelloidea</taxon>
        <taxon>Patellidae</taxon>
        <taxon>Patella</taxon>
    </lineage>
</organism>
<evidence type="ECO:0000313" key="6">
    <source>
        <dbReference type="EMBL" id="KAK6194572.1"/>
    </source>
</evidence>
<dbReference type="Gene3D" id="3.30.40.10">
    <property type="entry name" value="Zinc/RING finger domain, C3HC4 (zinc finger)"/>
    <property type="match status" value="2"/>
</dbReference>
<name>A0AAN8KG30_PATCE</name>
<dbReference type="InterPro" id="IPR017455">
    <property type="entry name" value="Znf_FYVE-rel"/>
</dbReference>
<dbReference type="AlphaFoldDB" id="A0AAN8KG30"/>
<dbReference type="Pfam" id="PF01363">
    <property type="entry name" value="FYVE"/>
    <property type="match status" value="2"/>
</dbReference>
<evidence type="ECO:0000259" key="5">
    <source>
        <dbReference type="PROSITE" id="PS50178"/>
    </source>
</evidence>
<dbReference type="PANTHER" id="PTHR23164:SF30">
    <property type="entry name" value="EARLY ENDOSOME ANTIGEN 1"/>
    <property type="match status" value="1"/>
</dbReference>
<dbReference type="EMBL" id="JAZGQO010000001">
    <property type="protein sequence ID" value="KAK6194572.1"/>
    <property type="molecule type" value="Genomic_DNA"/>
</dbReference>